<dbReference type="EC" id="4.2.2.n1" evidence="5"/>
<dbReference type="CDD" id="cd00254">
    <property type="entry name" value="LT-like"/>
    <property type="match status" value="1"/>
</dbReference>
<dbReference type="EMBL" id="CP135443">
    <property type="protein sequence ID" value="WRY35000.1"/>
    <property type="molecule type" value="Genomic_DNA"/>
</dbReference>
<comment type="similarity">
    <text evidence="2">Belongs to the virb1 family.</text>
</comment>
<evidence type="ECO:0000313" key="6">
    <source>
        <dbReference type="Proteomes" id="UP001623290"/>
    </source>
</evidence>
<keyword evidence="6" id="KW-1185">Reference proteome</keyword>
<dbReference type="Gene3D" id="1.10.530.10">
    <property type="match status" value="1"/>
</dbReference>
<gene>
    <name evidence="5" type="ORF">RPE78_03930</name>
</gene>
<evidence type="ECO:0000256" key="3">
    <source>
        <dbReference type="SAM" id="MobiDB-lite"/>
    </source>
</evidence>
<comment type="similarity">
    <text evidence="1">Belongs to the transglycosylase Slt family.</text>
</comment>
<feature type="region of interest" description="Disordered" evidence="3">
    <location>
        <begin position="1"/>
        <end position="28"/>
    </location>
</feature>
<evidence type="ECO:0000256" key="2">
    <source>
        <dbReference type="ARBA" id="ARBA00009387"/>
    </source>
</evidence>
<keyword evidence="5" id="KW-0456">Lyase</keyword>
<feature type="domain" description="Transglycosylase SLT" evidence="4">
    <location>
        <begin position="123"/>
        <end position="219"/>
    </location>
</feature>
<dbReference type="PANTHER" id="PTHR37423:SF2">
    <property type="entry name" value="MEMBRANE-BOUND LYTIC MUREIN TRANSGLYCOSYLASE C"/>
    <property type="match status" value="1"/>
</dbReference>
<dbReference type="InterPro" id="IPR023346">
    <property type="entry name" value="Lysozyme-like_dom_sf"/>
</dbReference>
<dbReference type="SUPFAM" id="SSF53955">
    <property type="entry name" value="Lysozyme-like"/>
    <property type="match status" value="1"/>
</dbReference>
<dbReference type="Pfam" id="PF01464">
    <property type="entry name" value="SLT"/>
    <property type="match status" value="1"/>
</dbReference>
<reference evidence="5 6" key="1">
    <citation type="submission" date="2023-09" db="EMBL/GenBank/DDBJ databases">
        <title>Thioclava shenzhenensis sp. nov., a multidrug resistant bacteria-antagonizing species isolated from coastal seawater.</title>
        <authorList>
            <person name="Long M."/>
        </authorList>
    </citation>
    <scope>NUCLEOTIDE SEQUENCE [LARGE SCALE GENOMIC DNA]</scope>
    <source>
        <strain evidence="5 6">FTW29</strain>
    </source>
</reference>
<dbReference type="GO" id="GO:0016829">
    <property type="term" value="F:lyase activity"/>
    <property type="evidence" value="ECO:0007669"/>
    <property type="project" value="UniProtKB-KW"/>
</dbReference>
<sequence>MAMQHQAPTVNRYSPKTVTPPAPGTKKRINIQINPDEQRAALAARAAMPFTPVMPKSASAPAASSSYTWYWDRVSPGLGDRAGRFDAAIAALSQGPGGKSVRAPRLADLKAIADRHGSQILAATIGTQVSPALVLAMISTESAGRHDAVSHAGAVGLMQLIPATAERFDVEDSKDPAQNIKGGVAYLDWLMTEFDRDPLMVIAAYNAGENAVKRNNGVPPFAETRDYVPKVLAAWSVARGLCLTPPELVTDGCVFADRG</sequence>
<evidence type="ECO:0000256" key="1">
    <source>
        <dbReference type="ARBA" id="ARBA00007734"/>
    </source>
</evidence>
<dbReference type="Proteomes" id="UP001623290">
    <property type="component" value="Chromosome"/>
</dbReference>
<organism evidence="5 6">
    <name type="scientific">Thioclava litoralis</name>
    <dbReference type="NCBI Taxonomy" id="3076557"/>
    <lineage>
        <taxon>Bacteria</taxon>
        <taxon>Pseudomonadati</taxon>
        <taxon>Pseudomonadota</taxon>
        <taxon>Alphaproteobacteria</taxon>
        <taxon>Rhodobacterales</taxon>
        <taxon>Paracoccaceae</taxon>
        <taxon>Thioclava</taxon>
    </lineage>
</organism>
<accession>A0ABZ1E1S0</accession>
<evidence type="ECO:0000259" key="4">
    <source>
        <dbReference type="Pfam" id="PF01464"/>
    </source>
</evidence>
<dbReference type="RefSeq" id="WP_339109542.1">
    <property type="nucleotide sequence ID" value="NZ_CP135443.1"/>
</dbReference>
<evidence type="ECO:0000313" key="5">
    <source>
        <dbReference type="EMBL" id="WRY35000.1"/>
    </source>
</evidence>
<proteinExistence type="inferred from homology"/>
<protein>
    <submittedName>
        <fullName evidence="5">Lytic transglycosylase domain-containing protein</fullName>
        <ecNumber evidence="5">4.2.2.n1</ecNumber>
    </submittedName>
</protein>
<feature type="compositionally biased region" description="Polar residues" evidence="3">
    <location>
        <begin position="1"/>
        <end position="17"/>
    </location>
</feature>
<name>A0ABZ1E1S0_9RHOB</name>
<dbReference type="PANTHER" id="PTHR37423">
    <property type="entry name" value="SOLUBLE LYTIC MUREIN TRANSGLYCOSYLASE-RELATED"/>
    <property type="match status" value="1"/>
</dbReference>
<dbReference type="InterPro" id="IPR008258">
    <property type="entry name" value="Transglycosylase_SLT_dom_1"/>
</dbReference>